<dbReference type="Proteomes" id="UP001615550">
    <property type="component" value="Unassembled WGS sequence"/>
</dbReference>
<accession>A0ABW8DBM4</accession>
<keyword evidence="3" id="KW-1185">Reference proteome</keyword>
<evidence type="ECO:0000313" key="3">
    <source>
        <dbReference type="Proteomes" id="UP001615550"/>
    </source>
</evidence>
<dbReference type="Gene3D" id="1.20.5.1500">
    <property type="match status" value="1"/>
</dbReference>
<sequence>MNTKSASANTKKQALLDQLSRIQSRLDNLDKQRAEKIAKLAKKYNLLELDEHIIETEFSLIKEKHRLVIESSLNHDPIKKN</sequence>
<feature type="coiled-coil region" evidence="1">
    <location>
        <begin position="12"/>
        <end position="39"/>
    </location>
</feature>
<name>A0ABW8DBM4_9GAMM</name>
<comment type="caution">
    <text evidence="2">The sequence shown here is derived from an EMBL/GenBank/DDBJ whole genome shotgun (WGS) entry which is preliminary data.</text>
</comment>
<evidence type="ECO:0000256" key="1">
    <source>
        <dbReference type="SAM" id="Coils"/>
    </source>
</evidence>
<keyword evidence="1" id="KW-0175">Coiled coil</keyword>
<organism evidence="2 3">
    <name type="scientific">Legionella lytica</name>
    <dbReference type="NCBI Taxonomy" id="96232"/>
    <lineage>
        <taxon>Bacteria</taxon>
        <taxon>Pseudomonadati</taxon>
        <taxon>Pseudomonadota</taxon>
        <taxon>Gammaproteobacteria</taxon>
        <taxon>Legionellales</taxon>
        <taxon>Legionellaceae</taxon>
        <taxon>Legionella</taxon>
    </lineage>
</organism>
<protein>
    <recommendedName>
        <fullName evidence="4">Coiled-coil protein</fullName>
    </recommendedName>
</protein>
<dbReference type="EMBL" id="JBGORX010000013">
    <property type="protein sequence ID" value="MFJ1270123.1"/>
    <property type="molecule type" value="Genomic_DNA"/>
</dbReference>
<gene>
    <name evidence="2" type="ORF">ACD661_16315</name>
</gene>
<dbReference type="RefSeq" id="WP_400188910.1">
    <property type="nucleotide sequence ID" value="NZ_JBGORX010000013.1"/>
</dbReference>
<reference evidence="2 3" key="1">
    <citation type="submission" date="2024-08" db="EMBL/GenBank/DDBJ databases">
        <title>Draft Genome Sequence of Legionella lytica strain DSB2004, Isolated From a Fire Sprinkler System.</title>
        <authorList>
            <person name="Everhart A.D."/>
            <person name="Kidane D.T."/>
            <person name="Farone A.L."/>
            <person name="Farone M.B."/>
        </authorList>
    </citation>
    <scope>NUCLEOTIDE SEQUENCE [LARGE SCALE GENOMIC DNA]</scope>
    <source>
        <strain evidence="2 3">DSB2004</strain>
    </source>
</reference>
<evidence type="ECO:0008006" key="4">
    <source>
        <dbReference type="Google" id="ProtNLM"/>
    </source>
</evidence>
<evidence type="ECO:0000313" key="2">
    <source>
        <dbReference type="EMBL" id="MFJ1270123.1"/>
    </source>
</evidence>
<proteinExistence type="predicted"/>